<keyword evidence="13" id="KW-1185">Reference proteome</keyword>
<dbReference type="Pfam" id="PF00067">
    <property type="entry name" value="p450"/>
    <property type="match status" value="1"/>
</dbReference>
<evidence type="ECO:0000256" key="3">
    <source>
        <dbReference type="ARBA" id="ARBA00010617"/>
    </source>
</evidence>
<evidence type="ECO:0000256" key="7">
    <source>
        <dbReference type="ARBA" id="ARBA00022989"/>
    </source>
</evidence>
<keyword evidence="10" id="KW-0503">Monooxygenase</keyword>
<dbReference type="PANTHER" id="PTHR47950">
    <property type="entry name" value="CYTOCHROME P450, FAMILY 76, SUBFAMILY C, POLYPEPTIDE 5-RELATED"/>
    <property type="match status" value="1"/>
</dbReference>
<comment type="subcellular location">
    <subcellularLocation>
        <location evidence="2">Membrane</location>
    </subcellularLocation>
</comment>
<dbReference type="EMBL" id="PNBA02000014">
    <property type="protein sequence ID" value="KAG6400504.1"/>
    <property type="molecule type" value="Genomic_DNA"/>
</dbReference>
<dbReference type="InterPro" id="IPR001128">
    <property type="entry name" value="Cyt_P450"/>
</dbReference>
<evidence type="ECO:0000256" key="11">
    <source>
        <dbReference type="ARBA" id="ARBA00023136"/>
    </source>
</evidence>
<keyword evidence="7" id="KW-1133">Transmembrane helix</keyword>
<evidence type="ECO:0000313" key="13">
    <source>
        <dbReference type="Proteomes" id="UP000298416"/>
    </source>
</evidence>
<evidence type="ECO:0000256" key="10">
    <source>
        <dbReference type="ARBA" id="ARBA00023033"/>
    </source>
</evidence>
<evidence type="ECO:0000256" key="9">
    <source>
        <dbReference type="ARBA" id="ARBA00023004"/>
    </source>
</evidence>
<dbReference type="GO" id="GO:0004497">
    <property type="term" value="F:monooxygenase activity"/>
    <property type="evidence" value="ECO:0007669"/>
    <property type="project" value="UniProtKB-KW"/>
</dbReference>
<evidence type="ECO:0000256" key="2">
    <source>
        <dbReference type="ARBA" id="ARBA00004370"/>
    </source>
</evidence>
<evidence type="ECO:0000256" key="4">
    <source>
        <dbReference type="ARBA" id="ARBA00022617"/>
    </source>
</evidence>
<comment type="caution">
    <text evidence="12">The sequence shown here is derived from an EMBL/GenBank/DDBJ whole genome shotgun (WGS) entry which is preliminary data.</text>
</comment>
<dbReference type="Gene3D" id="1.10.630.10">
    <property type="entry name" value="Cytochrome P450"/>
    <property type="match status" value="1"/>
</dbReference>
<dbReference type="InterPro" id="IPR036396">
    <property type="entry name" value="Cyt_P450_sf"/>
</dbReference>
<dbReference type="GO" id="GO:0006721">
    <property type="term" value="P:terpenoid metabolic process"/>
    <property type="evidence" value="ECO:0007669"/>
    <property type="project" value="UniProtKB-ARBA"/>
</dbReference>
<keyword evidence="6" id="KW-0479">Metal-binding</keyword>
<keyword evidence="4" id="KW-0349">Heme</keyword>
<evidence type="ECO:0000256" key="8">
    <source>
        <dbReference type="ARBA" id="ARBA00023002"/>
    </source>
</evidence>
<organism evidence="12">
    <name type="scientific">Salvia splendens</name>
    <name type="common">Scarlet sage</name>
    <dbReference type="NCBI Taxonomy" id="180675"/>
    <lineage>
        <taxon>Eukaryota</taxon>
        <taxon>Viridiplantae</taxon>
        <taxon>Streptophyta</taxon>
        <taxon>Embryophyta</taxon>
        <taxon>Tracheophyta</taxon>
        <taxon>Spermatophyta</taxon>
        <taxon>Magnoliopsida</taxon>
        <taxon>eudicotyledons</taxon>
        <taxon>Gunneridae</taxon>
        <taxon>Pentapetalae</taxon>
        <taxon>asterids</taxon>
        <taxon>lamiids</taxon>
        <taxon>Lamiales</taxon>
        <taxon>Lamiaceae</taxon>
        <taxon>Nepetoideae</taxon>
        <taxon>Mentheae</taxon>
        <taxon>Salviinae</taxon>
        <taxon>Salvia</taxon>
        <taxon>Salvia subgen. Calosphace</taxon>
        <taxon>core Calosphace</taxon>
    </lineage>
</organism>
<comment type="cofactor">
    <cofactor evidence="1">
        <name>heme</name>
        <dbReference type="ChEBI" id="CHEBI:30413"/>
    </cofactor>
</comment>
<dbReference type="GO" id="GO:0016705">
    <property type="term" value="F:oxidoreductase activity, acting on paired donors, with incorporation or reduction of molecular oxygen"/>
    <property type="evidence" value="ECO:0007669"/>
    <property type="project" value="InterPro"/>
</dbReference>
<evidence type="ECO:0000256" key="6">
    <source>
        <dbReference type="ARBA" id="ARBA00022723"/>
    </source>
</evidence>
<evidence type="ECO:0008006" key="14">
    <source>
        <dbReference type="Google" id="ProtNLM"/>
    </source>
</evidence>
<evidence type="ECO:0000256" key="1">
    <source>
        <dbReference type="ARBA" id="ARBA00001971"/>
    </source>
</evidence>
<proteinExistence type="inferred from homology"/>
<reference evidence="12" key="1">
    <citation type="submission" date="2018-01" db="EMBL/GenBank/DDBJ databases">
        <authorList>
            <person name="Mao J.F."/>
        </authorList>
    </citation>
    <scope>NUCLEOTIDE SEQUENCE</scope>
    <source>
        <strain evidence="12">Huo1</strain>
        <tissue evidence="12">Leaf</tissue>
    </source>
</reference>
<keyword evidence="11" id="KW-0472">Membrane</keyword>
<dbReference type="GO" id="GO:0016020">
    <property type="term" value="C:membrane"/>
    <property type="evidence" value="ECO:0007669"/>
    <property type="project" value="UniProtKB-SubCell"/>
</dbReference>
<dbReference type="SUPFAM" id="SSF48264">
    <property type="entry name" value="Cytochrome P450"/>
    <property type="match status" value="1"/>
</dbReference>
<reference evidence="12" key="2">
    <citation type="submission" date="2020-08" db="EMBL/GenBank/DDBJ databases">
        <title>Plant Genome Project.</title>
        <authorList>
            <person name="Zhang R.-G."/>
        </authorList>
    </citation>
    <scope>NUCLEOTIDE SEQUENCE</scope>
    <source>
        <strain evidence="12">Huo1</strain>
        <tissue evidence="12">Leaf</tissue>
    </source>
</reference>
<keyword evidence="5" id="KW-0812">Transmembrane</keyword>
<accession>A0A8X8WTH6</accession>
<name>A0A8X8WTH6_SALSN</name>
<dbReference type="GO" id="GO:0005506">
    <property type="term" value="F:iron ion binding"/>
    <property type="evidence" value="ECO:0007669"/>
    <property type="project" value="InterPro"/>
</dbReference>
<keyword evidence="9" id="KW-0408">Iron</keyword>
<comment type="similarity">
    <text evidence="3">Belongs to the cytochrome P450 family.</text>
</comment>
<gene>
    <name evidence="12" type="ORF">SASPL_137341</name>
</gene>
<evidence type="ECO:0000313" key="12">
    <source>
        <dbReference type="EMBL" id="KAG6400504.1"/>
    </source>
</evidence>
<dbReference type="AlphaFoldDB" id="A0A8X8WTH6"/>
<dbReference type="GO" id="GO:0008299">
    <property type="term" value="P:isoprenoid biosynthetic process"/>
    <property type="evidence" value="ECO:0007669"/>
    <property type="project" value="UniProtKB-ARBA"/>
</dbReference>
<dbReference type="GO" id="GO:0020037">
    <property type="term" value="F:heme binding"/>
    <property type="evidence" value="ECO:0007669"/>
    <property type="project" value="InterPro"/>
</dbReference>
<evidence type="ECO:0000256" key="5">
    <source>
        <dbReference type="ARBA" id="ARBA00022692"/>
    </source>
</evidence>
<dbReference type="Proteomes" id="UP000298416">
    <property type="component" value="Unassembled WGS sequence"/>
</dbReference>
<dbReference type="PANTHER" id="PTHR47950:SF4">
    <property type="entry name" value="GERANIOL 8-HYDROXYLASE-LIKE"/>
    <property type="match status" value="1"/>
</dbReference>
<keyword evidence="8" id="KW-0560">Oxidoreductase</keyword>
<sequence>MKLDCGSSTNAVVSFVLQPWGAAYRQSLTPRWFSRHSRCYSNSRLASWSDSPQTSIKACLVYSRWKPRSNGKSPPGPPRLPIIGNMLQLGKNPHKSLARLSKIYGPLMSLKLGNQLAAVVSSPELAKEVLHKQGRVFSKPFPPNAVSVLGHNEVSMNLLPSSSELWKKLRRVAREKLFSNAALQASQEIRQERLRKLVEYISKCSGEGRAMNVGEATFTTMTNLMFATLFSIELDEFASTDAATPKLEFREHVNAITRYMGVPNLADFFPIFAPLDPQGMRRNLTYHLRSLLELVQGFIDERLQARTTSSYRKKTDFLETLLDMSQGNEYALSVREIKHLFVVRNESKQLQREDVFGLALQKKTPLRAIPIKV</sequence>
<protein>
    <recommendedName>
        <fullName evidence="14">Cytochrome P450</fullName>
    </recommendedName>
</protein>